<name>A0A560FGM8_9PROT</name>
<accession>A0A560FGM8</accession>
<dbReference type="RefSeq" id="WP_145750258.1">
    <property type="nucleotide sequence ID" value="NZ_VITN01000006.1"/>
</dbReference>
<evidence type="ECO:0000313" key="1">
    <source>
        <dbReference type="EMBL" id="TWB20754.1"/>
    </source>
</evidence>
<dbReference type="Proteomes" id="UP000319859">
    <property type="component" value="Unassembled WGS sequence"/>
</dbReference>
<comment type="caution">
    <text evidence="1">The sequence shown here is derived from an EMBL/GenBank/DDBJ whole genome shotgun (WGS) entry which is preliminary data.</text>
</comment>
<proteinExistence type="predicted"/>
<protein>
    <submittedName>
        <fullName evidence="1">Uncharacterized protein</fullName>
    </submittedName>
</protein>
<dbReference type="AlphaFoldDB" id="A0A560FGM8"/>
<sequence>MSRLTDQEVVARALVHAPYFRSVEHPGHLNILASWLREKATGDALPTWPRFLDRVCACYHDFLAMADFWREPPRWHYVGWNAGGILANCFDAAVCQPISISYLRNARSWPAYDEVALSGRIHGLLSLPVRHGDSDAMTTAIGIFSLTPDTAPALPFLHEMPH</sequence>
<dbReference type="EMBL" id="VITN01000006">
    <property type="protein sequence ID" value="TWB20754.1"/>
    <property type="molecule type" value="Genomic_DNA"/>
</dbReference>
<reference evidence="1 2" key="1">
    <citation type="submission" date="2019-06" db="EMBL/GenBank/DDBJ databases">
        <title>Genomic Encyclopedia of Type Strains, Phase IV (KMG-V): Genome sequencing to study the core and pangenomes of soil and plant-associated prokaryotes.</title>
        <authorList>
            <person name="Whitman W."/>
        </authorList>
    </citation>
    <scope>NUCLEOTIDE SEQUENCE [LARGE SCALE GENOMIC DNA]</scope>
    <source>
        <strain evidence="1 2">BR 11880</strain>
    </source>
</reference>
<organism evidence="1 2">
    <name type="scientific">Nitrospirillum amazonense</name>
    <dbReference type="NCBI Taxonomy" id="28077"/>
    <lineage>
        <taxon>Bacteria</taxon>
        <taxon>Pseudomonadati</taxon>
        <taxon>Pseudomonadota</taxon>
        <taxon>Alphaproteobacteria</taxon>
        <taxon>Rhodospirillales</taxon>
        <taxon>Azospirillaceae</taxon>
        <taxon>Nitrospirillum</taxon>
    </lineage>
</organism>
<evidence type="ECO:0000313" key="2">
    <source>
        <dbReference type="Proteomes" id="UP000319859"/>
    </source>
</evidence>
<gene>
    <name evidence="1" type="ORF">FBZ89_106157</name>
</gene>